<accession>C6WC78</accession>
<keyword evidence="2" id="KW-0472">Membrane</keyword>
<dbReference type="EMBL" id="CP001630">
    <property type="protein sequence ID" value="ACU39466.1"/>
    <property type="molecule type" value="Genomic_DNA"/>
</dbReference>
<reference evidence="3 4" key="1">
    <citation type="journal article" date="2009" name="Stand. Genomic Sci.">
        <title>Complete genome sequence of Actinosynnema mirum type strain (101).</title>
        <authorList>
            <person name="Land M."/>
            <person name="Lapidus A."/>
            <person name="Mayilraj S."/>
            <person name="Chen F."/>
            <person name="Copeland A."/>
            <person name="Del Rio T.G."/>
            <person name="Nolan M."/>
            <person name="Lucas S."/>
            <person name="Tice H."/>
            <person name="Cheng J.F."/>
            <person name="Chertkov O."/>
            <person name="Bruce D."/>
            <person name="Goodwin L."/>
            <person name="Pitluck S."/>
            <person name="Rohde M."/>
            <person name="Goker M."/>
            <person name="Pati A."/>
            <person name="Ivanova N."/>
            <person name="Mavromatis K."/>
            <person name="Chen A."/>
            <person name="Palaniappan K."/>
            <person name="Hauser L."/>
            <person name="Chang Y.J."/>
            <person name="Jeffries C.C."/>
            <person name="Brettin T."/>
            <person name="Detter J.C."/>
            <person name="Han C."/>
            <person name="Chain P."/>
            <person name="Tindall B.J."/>
            <person name="Bristow J."/>
            <person name="Eisen J.A."/>
            <person name="Markowitz V."/>
            <person name="Hugenholtz P."/>
            <person name="Kyrpides N.C."/>
            <person name="Klenk H.P."/>
        </authorList>
    </citation>
    <scope>NUCLEOTIDE SEQUENCE [LARGE SCALE GENOMIC DNA]</scope>
    <source>
        <strain evidence="4">ATCC 29888 / DSM 43827 / JCM 3225 / NBRC 14064 / NCIMB 13271 / NRRL B-12336 / IMRU 3971 / 101</strain>
    </source>
</reference>
<dbReference type="STRING" id="446462.Amir_5651"/>
<dbReference type="AlphaFoldDB" id="C6WC78"/>
<evidence type="ECO:0000313" key="4">
    <source>
        <dbReference type="Proteomes" id="UP000002213"/>
    </source>
</evidence>
<gene>
    <name evidence="3" type="ordered locus">Amir_5651</name>
</gene>
<feature type="compositionally biased region" description="Basic and acidic residues" evidence="1">
    <location>
        <begin position="1"/>
        <end position="15"/>
    </location>
</feature>
<sequence length="241" mass="25439">MVNEPELKERMRDALSDPPPPMDVRTALIGARRAVQRRKAARGALATCGAVVLVLAGVVAVHPPRDGSVAPVSGGDGVFPPFPTSVSFSPADLLVQSLVQGAHDFDDRLETHAGLSRAPGEPTPVKIERLEYTNRGHGEEISRFTDMDHSAGRFGMIAVVADDEAQWDPKPCEVLAKVAPEAPACTPEAGAEEVSGLALSAGGAVPNAVVHRREDRVFVCVVQLTGPPVEIGKLRLVAEGR</sequence>
<evidence type="ECO:0000256" key="1">
    <source>
        <dbReference type="SAM" id="MobiDB-lite"/>
    </source>
</evidence>
<organism evidence="3 4">
    <name type="scientific">Actinosynnema mirum (strain ATCC 29888 / DSM 43827 / JCM 3225 / NBRC 14064 / NCIMB 13271 / NRRL B-12336 / IMRU 3971 / 101)</name>
    <dbReference type="NCBI Taxonomy" id="446462"/>
    <lineage>
        <taxon>Bacteria</taxon>
        <taxon>Bacillati</taxon>
        <taxon>Actinomycetota</taxon>
        <taxon>Actinomycetes</taxon>
        <taxon>Pseudonocardiales</taxon>
        <taxon>Pseudonocardiaceae</taxon>
        <taxon>Actinosynnema</taxon>
    </lineage>
</organism>
<dbReference type="KEGG" id="ami:Amir_5651"/>
<keyword evidence="2" id="KW-0812">Transmembrane</keyword>
<dbReference type="HOGENOM" id="CLU_1149945_0_0_11"/>
<name>C6WC78_ACTMD</name>
<keyword evidence="2" id="KW-1133">Transmembrane helix</keyword>
<feature type="transmembrane region" description="Helical" evidence="2">
    <location>
        <begin position="40"/>
        <end position="61"/>
    </location>
</feature>
<feature type="region of interest" description="Disordered" evidence="1">
    <location>
        <begin position="1"/>
        <end position="21"/>
    </location>
</feature>
<dbReference type="Proteomes" id="UP000002213">
    <property type="component" value="Chromosome"/>
</dbReference>
<evidence type="ECO:0000313" key="3">
    <source>
        <dbReference type="EMBL" id="ACU39466.1"/>
    </source>
</evidence>
<keyword evidence="4" id="KW-1185">Reference proteome</keyword>
<proteinExistence type="predicted"/>
<protein>
    <submittedName>
        <fullName evidence="3">Uncharacterized protein</fullName>
    </submittedName>
</protein>
<evidence type="ECO:0000256" key="2">
    <source>
        <dbReference type="SAM" id="Phobius"/>
    </source>
</evidence>